<dbReference type="EMBL" id="FOEE01000012">
    <property type="protein sequence ID" value="SEP14318.1"/>
    <property type="molecule type" value="Genomic_DNA"/>
</dbReference>
<dbReference type="PANTHER" id="PTHR36452:SF1">
    <property type="entry name" value="DUF2461 DOMAIN-CONTAINING PROTEIN"/>
    <property type="match status" value="1"/>
</dbReference>
<dbReference type="Pfam" id="PF09365">
    <property type="entry name" value="DUF2461"/>
    <property type="match status" value="1"/>
</dbReference>
<sequence>MTFDGFPDEGLVFYEGLEADNSKTYWTQHRAVYESCVRGPLQALADELASEFGPAKLFRPYRDVRFSNDKTPYKTHQGAVVEPPGRGAGAWYVQVSADGLRVAGGCWRLESDQVARYRRAVVDDVQGRRLAGEVARLTAAGWEVGGDRLTRTPTGFAVDDGDRAALLRHRSLSVARQFEPAPWLHEREALNRVRTAWRDLVALNSWLADNVGATTKENRRR</sequence>
<dbReference type="PANTHER" id="PTHR36452">
    <property type="entry name" value="CHROMOSOME 12, WHOLE GENOME SHOTGUN SEQUENCE"/>
    <property type="match status" value="1"/>
</dbReference>
<dbReference type="NCBIfam" id="TIGR02453">
    <property type="entry name" value="TIGR02453 family protein"/>
    <property type="match status" value="1"/>
</dbReference>
<name>A0A1H8VHF1_9ACTN</name>
<dbReference type="STRING" id="673521.SAMN05660991_03496"/>
<dbReference type="PIRSF" id="PIRSF028451">
    <property type="entry name" value="UCP028451"/>
    <property type="match status" value="1"/>
</dbReference>
<protein>
    <submittedName>
        <fullName evidence="1">TIGR02453 family protein</fullName>
    </submittedName>
</protein>
<keyword evidence="2" id="KW-1185">Reference proteome</keyword>
<organism evidence="1 2">
    <name type="scientific">Trujillonella endophytica</name>
    <dbReference type="NCBI Taxonomy" id="673521"/>
    <lineage>
        <taxon>Bacteria</taxon>
        <taxon>Bacillati</taxon>
        <taxon>Actinomycetota</taxon>
        <taxon>Actinomycetes</taxon>
        <taxon>Geodermatophilales</taxon>
        <taxon>Geodermatophilaceae</taxon>
        <taxon>Trujillonella</taxon>
    </lineage>
</organism>
<gene>
    <name evidence="1" type="ORF">SAMN05660991_03496</name>
</gene>
<evidence type="ECO:0000313" key="1">
    <source>
        <dbReference type="EMBL" id="SEP14318.1"/>
    </source>
</evidence>
<dbReference type="RefSeq" id="WP_091946357.1">
    <property type="nucleotide sequence ID" value="NZ_FOEE01000012.1"/>
</dbReference>
<dbReference type="AlphaFoldDB" id="A0A1H8VHF1"/>
<dbReference type="OrthoDB" id="9794241at2"/>
<reference evidence="2" key="1">
    <citation type="submission" date="2016-10" db="EMBL/GenBank/DDBJ databases">
        <authorList>
            <person name="Varghese N."/>
            <person name="Submissions S."/>
        </authorList>
    </citation>
    <scope>NUCLEOTIDE SEQUENCE [LARGE SCALE GENOMIC DNA]</scope>
    <source>
        <strain evidence="2">DSM 45413</strain>
    </source>
</reference>
<dbReference type="InterPro" id="IPR012808">
    <property type="entry name" value="CHP02453"/>
</dbReference>
<dbReference type="Proteomes" id="UP000198960">
    <property type="component" value="Unassembled WGS sequence"/>
</dbReference>
<proteinExistence type="predicted"/>
<evidence type="ECO:0000313" key="2">
    <source>
        <dbReference type="Proteomes" id="UP000198960"/>
    </source>
</evidence>
<accession>A0A1H8VHF1</accession>
<dbReference type="InterPro" id="IPR015996">
    <property type="entry name" value="UCP028451"/>
</dbReference>